<dbReference type="Proteomes" id="UP000214746">
    <property type="component" value="Unassembled WGS sequence"/>
</dbReference>
<sequence length="682" mass="77173">MSVSVCNQPYHARVSRLLETTLEDEEAKLGSFLAQHRPELFDHYLSMIPEGRAGILNRLVSSIWRENISGLAKKSSTLVRDASGWAMCVDSVATETDCLEELLNAVYPLLPRDADRIEILPLPKQQLYMVLPVQRISGFGRLIVKGPYFILSHSEPPRRIYHALQVLALLYDEGWEADADAFRMFADDVCNSTANLTLAYAYRQHHQQGFGDVSTSSAAVSDYTRMERYVVEGHPCHPGAKMRKGLSPEETLAYSSEFGSEIAVHLLAVHNSLYSLATLEDGVDWNALITREVPKLLEHATEHLSSLGLSVGAYALLPVHPWQLKHIVPQLYDSEIKSQDVVLIPGFHLDYYASMSFRTLVPADRDQPHLKLTAQVHLTGEVRTLSEQTIHNGPLMTRILQRLIQQDPLIPHDRFQAVAELGGLHFLHPMDEEPVQTERSENLACVLRENLYRYVGDDEIPVVGSALVAISYGSGLPVFAELIARYQQSRSFRSAEEAIFSFYDAYVSQALWGLLPLLVKYGIGLEAHLQNTVPVFKTDGTPSKMLVRDWEGIRVHRDRLISAGLDVSMFHPKSRIIVNDLKSVRNKLFYSIFQNHLGELALRLSTYYGIEETRLWNLVHTIAASIFDRIEQHPAYREQSKSDRSVFFQEQVDYKAITLMRMTGEAHQYTYAKVPNPLHQES</sequence>
<dbReference type="OrthoDB" id="495728at2"/>
<dbReference type="InterPro" id="IPR007310">
    <property type="entry name" value="Aerobactin_biosyn_IucA/IucC_N"/>
</dbReference>
<dbReference type="InterPro" id="IPR037455">
    <property type="entry name" value="LucA/IucC-like"/>
</dbReference>
<dbReference type="GO" id="GO:0016881">
    <property type="term" value="F:acid-amino acid ligase activity"/>
    <property type="evidence" value="ECO:0007669"/>
    <property type="project" value="UniProtKB-ARBA"/>
</dbReference>
<dbReference type="AlphaFoldDB" id="A0A2W1NVZ5"/>
<dbReference type="Pfam" id="PF04183">
    <property type="entry name" value="IucA_IucC"/>
    <property type="match status" value="1"/>
</dbReference>
<evidence type="ECO:0000259" key="4">
    <source>
        <dbReference type="Pfam" id="PF06276"/>
    </source>
</evidence>
<feature type="domain" description="Aerobactin siderophore biosynthesis IucA/IucC-like C-terminal" evidence="4">
    <location>
        <begin position="504"/>
        <end position="669"/>
    </location>
</feature>
<protein>
    <submittedName>
        <fullName evidence="5">Adhesin</fullName>
    </submittedName>
</protein>
<gene>
    <name evidence="5" type="ORF">CBW46_016175</name>
</gene>
<proteinExistence type="inferred from homology"/>
<feature type="domain" description="Aerobactin siderophore biosynthesis IucA/IucC N-terminal" evidence="3">
    <location>
        <begin position="222"/>
        <end position="469"/>
    </location>
</feature>
<dbReference type="EMBL" id="NHRJ02000012">
    <property type="protein sequence ID" value="PZE19862.1"/>
    <property type="molecule type" value="Genomic_DNA"/>
</dbReference>
<comment type="caution">
    <text evidence="5">The sequence shown here is derived from an EMBL/GenBank/DDBJ whole genome shotgun (WGS) entry which is preliminary data.</text>
</comment>
<dbReference type="RefSeq" id="WP_089201036.1">
    <property type="nucleotide sequence ID" value="NZ_NHRJ02000012.1"/>
</dbReference>
<comment type="similarity">
    <text evidence="2">Belongs to the IucA/IucC family.</text>
</comment>
<dbReference type="PANTHER" id="PTHR34384:SF6">
    <property type="entry name" value="STAPHYLOFERRIN B SYNTHASE"/>
    <property type="match status" value="1"/>
</dbReference>
<accession>A0A2W1NVZ5</accession>
<organism evidence="5 6">
    <name type="scientific">Paenibacillus xerothermodurans</name>
    <dbReference type="NCBI Taxonomy" id="1977292"/>
    <lineage>
        <taxon>Bacteria</taxon>
        <taxon>Bacillati</taxon>
        <taxon>Bacillota</taxon>
        <taxon>Bacilli</taxon>
        <taxon>Bacillales</taxon>
        <taxon>Paenibacillaceae</taxon>
        <taxon>Paenibacillus</taxon>
    </lineage>
</organism>
<evidence type="ECO:0000313" key="5">
    <source>
        <dbReference type="EMBL" id="PZE19862.1"/>
    </source>
</evidence>
<evidence type="ECO:0000256" key="2">
    <source>
        <dbReference type="ARBA" id="ARBA00007832"/>
    </source>
</evidence>
<dbReference type="Gene3D" id="6.10.250.3370">
    <property type="match status" value="1"/>
</dbReference>
<keyword evidence="6" id="KW-1185">Reference proteome</keyword>
<reference evidence="5" key="1">
    <citation type="submission" date="2018-06" db="EMBL/GenBank/DDBJ databases">
        <title>Paenibacillus xerothermodurans sp. nov. an extremely dry heat resistant spore forming bacterium isolated from the soil of Cape Canaveral, Florida.</title>
        <authorList>
            <person name="Seuylemezian A."/>
            <person name="Kaur N."/>
            <person name="Patil P."/>
            <person name="Patil P."/>
            <person name="Mayilraj S."/>
            <person name="Vaishampayan P."/>
        </authorList>
    </citation>
    <scope>NUCLEOTIDE SEQUENCE [LARGE SCALE GENOMIC DNA]</scope>
    <source>
        <strain evidence="5">ATCC 27380</strain>
    </source>
</reference>
<name>A0A2W1NVZ5_PAEXE</name>
<dbReference type="InterPro" id="IPR022770">
    <property type="entry name" value="IucA/IucC-like_C"/>
</dbReference>
<dbReference type="GO" id="GO:0019290">
    <property type="term" value="P:siderophore biosynthetic process"/>
    <property type="evidence" value="ECO:0007669"/>
    <property type="project" value="InterPro"/>
</dbReference>
<dbReference type="Pfam" id="PF06276">
    <property type="entry name" value="FhuF"/>
    <property type="match status" value="1"/>
</dbReference>
<comment type="pathway">
    <text evidence="1">Siderophore biosynthesis.</text>
</comment>
<evidence type="ECO:0000256" key="1">
    <source>
        <dbReference type="ARBA" id="ARBA00004924"/>
    </source>
</evidence>
<dbReference type="Gene3D" id="1.10.510.40">
    <property type="match status" value="1"/>
</dbReference>
<dbReference type="PANTHER" id="PTHR34384">
    <property type="entry name" value="L-2,3-DIAMINOPROPANOATE--CITRATE LIGASE"/>
    <property type="match status" value="1"/>
</dbReference>
<evidence type="ECO:0000259" key="3">
    <source>
        <dbReference type="Pfam" id="PF04183"/>
    </source>
</evidence>
<evidence type="ECO:0000313" key="6">
    <source>
        <dbReference type="Proteomes" id="UP000214746"/>
    </source>
</evidence>